<reference evidence="3" key="1">
    <citation type="submission" date="2022-07" db="EMBL/GenBank/DDBJ databases">
        <title>Genome Sequence of Physisporinus lineatus.</title>
        <authorList>
            <person name="Buettner E."/>
        </authorList>
    </citation>
    <scope>NUCLEOTIDE SEQUENCE</scope>
    <source>
        <strain evidence="3">VT162</strain>
    </source>
</reference>
<keyword evidence="4" id="KW-1185">Reference proteome</keyword>
<dbReference type="Proteomes" id="UP001212997">
    <property type="component" value="Unassembled WGS sequence"/>
</dbReference>
<feature type="region of interest" description="Disordered" evidence="1">
    <location>
        <begin position="1"/>
        <end position="57"/>
    </location>
</feature>
<comment type="caution">
    <text evidence="3">The sequence shown here is derived from an EMBL/GenBank/DDBJ whole genome shotgun (WGS) entry which is preliminary data.</text>
</comment>
<feature type="compositionally biased region" description="Polar residues" evidence="1">
    <location>
        <begin position="98"/>
        <end position="108"/>
    </location>
</feature>
<sequence>MAAPEGRSGRSRQPSKKQREIDARKKRELLDKETRAIKKKNASSAKSVRPKAKAKDVVAATHVSQSFMMKTVDFAKEAMKSRQSHGIKGKENRPPQLVTLSRQALATRSDSEPDLELKSDVETENWGEGREEIDDDEVDISDEEDLQPQVPRTAEYFKSTSLVLSDVSRSPRKRSHRDVSDSENGDSDIIEIPPPKVTKIIDNKGRPRQKSYDNEVRDVIKLAIDITKVKLVTHNPFPMNAEEEEMIKDSWEQACFQFGVMFGMTLDIYKLLGRTGTHFCSSLKETVRSVVSGGFGFRDGHSLRIKSFNEKLYNKWHADTSYIYPLKELDKPKLERRNMYRHPSIGTFINKAFFPKLRSIGIRFSDAFAPHMPLVTIAFTITFIEFALGEWSTGSFTDTTLSESALSEKYTHHLADLKRFKELTDEHGLFEKIATKLLTNAMDFAGAPSYSLMKEVGRIDDEVFRAACQNYVDGSMTESDGDETELENV</sequence>
<dbReference type="Pfam" id="PF20149">
    <property type="entry name" value="DUF6532"/>
    <property type="match status" value="1"/>
</dbReference>
<name>A0AAD5URF6_9APHY</name>
<evidence type="ECO:0000256" key="1">
    <source>
        <dbReference type="SAM" id="MobiDB-lite"/>
    </source>
</evidence>
<evidence type="ECO:0000313" key="3">
    <source>
        <dbReference type="EMBL" id="KAJ3475745.1"/>
    </source>
</evidence>
<feature type="domain" description="DUF6532" evidence="2">
    <location>
        <begin position="223"/>
        <end position="420"/>
    </location>
</feature>
<evidence type="ECO:0000313" key="4">
    <source>
        <dbReference type="Proteomes" id="UP001212997"/>
    </source>
</evidence>
<protein>
    <recommendedName>
        <fullName evidence="2">DUF6532 domain-containing protein</fullName>
    </recommendedName>
</protein>
<proteinExistence type="predicted"/>
<gene>
    <name evidence="3" type="ORF">NLI96_g11635</name>
</gene>
<dbReference type="EMBL" id="JANAWD010000806">
    <property type="protein sequence ID" value="KAJ3475745.1"/>
    <property type="molecule type" value="Genomic_DNA"/>
</dbReference>
<feature type="region of interest" description="Disordered" evidence="1">
    <location>
        <begin position="78"/>
        <end position="151"/>
    </location>
</feature>
<accession>A0AAD5URF6</accession>
<feature type="compositionally biased region" description="Basic and acidic residues" evidence="1">
    <location>
        <begin position="109"/>
        <end position="121"/>
    </location>
</feature>
<dbReference type="AlphaFoldDB" id="A0AAD5URF6"/>
<feature type="region of interest" description="Disordered" evidence="1">
    <location>
        <begin position="167"/>
        <end position="193"/>
    </location>
</feature>
<organism evidence="3 4">
    <name type="scientific">Meripilus lineatus</name>
    <dbReference type="NCBI Taxonomy" id="2056292"/>
    <lineage>
        <taxon>Eukaryota</taxon>
        <taxon>Fungi</taxon>
        <taxon>Dikarya</taxon>
        <taxon>Basidiomycota</taxon>
        <taxon>Agaricomycotina</taxon>
        <taxon>Agaricomycetes</taxon>
        <taxon>Polyporales</taxon>
        <taxon>Meripilaceae</taxon>
        <taxon>Meripilus</taxon>
    </lineage>
</organism>
<feature type="compositionally biased region" description="Acidic residues" evidence="1">
    <location>
        <begin position="131"/>
        <end position="146"/>
    </location>
</feature>
<evidence type="ECO:0000259" key="2">
    <source>
        <dbReference type="Pfam" id="PF20149"/>
    </source>
</evidence>
<feature type="compositionally biased region" description="Basic and acidic residues" evidence="1">
    <location>
        <begin position="17"/>
        <end position="36"/>
    </location>
</feature>
<dbReference type="InterPro" id="IPR045341">
    <property type="entry name" value="DUF6532"/>
</dbReference>